<reference evidence="1" key="1">
    <citation type="submission" date="2021-01" db="UniProtKB">
        <authorList>
            <consortium name="EnsemblMetazoa"/>
        </authorList>
    </citation>
    <scope>IDENTIFICATION</scope>
</reference>
<protein>
    <submittedName>
        <fullName evidence="1">Uncharacterized protein</fullName>
    </submittedName>
</protein>
<proteinExistence type="predicted"/>
<dbReference type="PANTHER" id="PTHR13627:SF31">
    <property type="entry name" value="RIBITOL 5-PHOSPHATE TRANSFERASE FKRP"/>
    <property type="match status" value="1"/>
</dbReference>
<name>A0A7M5XE93_9CNID</name>
<dbReference type="PANTHER" id="PTHR13627">
    <property type="entry name" value="FUKUTIN RELATED PROTEIN"/>
    <property type="match status" value="1"/>
</dbReference>
<evidence type="ECO:0000313" key="1">
    <source>
        <dbReference type="EnsemblMetazoa" id="CLYHEMP021893.1"/>
    </source>
</evidence>
<dbReference type="EnsemblMetazoa" id="CLYHEMT021893.1">
    <property type="protein sequence ID" value="CLYHEMP021893.1"/>
    <property type="gene ID" value="CLYHEMG021893"/>
</dbReference>
<evidence type="ECO:0000313" key="2">
    <source>
        <dbReference type="Proteomes" id="UP000594262"/>
    </source>
</evidence>
<dbReference type="Proteomes" id="UP000594262">
    <property type="component" value="Unplaced"/>
</dbReference>
<keyword evidence="2" id="KW-1185">Reference proteome</keyword>
<dbReference type="AlphaFoldDB" id="A0A7M5XE93"/>
<dbReference type="SUPFAM" id="SSF81301">
    <property type="entry name" value="Nucleotidyltransferase"/>
    <property type="match status" value="1"/>
</dbReference>
<dbReference type="InterPro" id="IPR052613">
    <property type="entry name" value="LicD_transferase"/>
</dbReference>
<dbReference type="InterPro" id="IPR043519">
    <property type="entry name" value="NT_sf"/>
</dbReference>
<organism evidence="1 2">
    <name type="scientific">Clytia hemisphaerica</name>
    <dbReference type="NCBI Taxonomy" id="252671"/>
    <lineage>
        <taxon>Eukaryota</taxon>
        <taxon>Metazoa</taxon>
        <taxon>Cnidaria</taxon>
        <taxon>Hydrozoa</taxon>
        <taxon>Hydroidolina</taxon>
        <taxon>Leptothecata</taxon>
        <taxon>Obeliida</taxon>
        <taxon>Clytiidae</taxon>
        <taxon>Clytia</taxon>
    </lineage>
</organism>
<accession>A0A7M5XE93</accession>
<dbReference type="OrthoDB" id="6022542at2759"/>
<sequence>MFELFGNNSGTSPLNEYVQLYNGSYYRKSSETFHDKYNLLRNSSQVPFQVCNTFKYSPADWTLYELQKYEYTLENKTCNDLYRSLFRNEVLIYMKTEKRPQKRVKWIVHTDGSITSLGCTKHTHDCEPGSFYDYERQMRIDTPPCCRHKIMEILERVSNHLNEYNVSYMVVGGFVISYVRSKEILHSDEDVDMFIDTHHWQTDIFRNKMNELTKEFGYYQNWRMSDKKSMAVKYSKLNWNGLGMWDYTIDSKKIFRVVTHAPSYKADTMVPPFLVSMNNVVTKMPHKPEAYLDKTYGPGRWEHELDCKKKDRKKCA</sequence>